<keyword evidence="7" id="KW-0479">Metal-binding</keyword>
<feature type="binding site" evidence="5">
    <location>
        <position position="320"/>
    </location>
    <ligand>
        <name>L-glutamate</name>
        <dbReference type="ChEBI" id="CHEBI:29985"/>
    </ligand>
</feature>
<evidence type="ECO:0000313" key="13">
    <source>
        <dbReference type="EMBL" id="ALL01181.1"/>
    </source>
</evidence>
<feature type="binding site" evidence="5">
    <location>
        <begin position="253"/>
        <end position="254"/>
    </location>
    <ligand>
        <name>L-glutamate</name>
        <dbReference type="ChEBI" id="CHEBI:29985"/>
    </ligand>
</feature>
<dbReference type="EMBL" id="CP013011">
    <property type="protein sequence ID" value="ALL01181.1"/>
    <property type="molecule type" value="Genomic_DNA"/>
</dbReference>
<evidence type="ECO:0000259" key="11">
    <source>
        <dbReference type="PROSITE" id="PS51986"/>
    </source>
</evidence>
<reference evidence="13 15" key="1">
    <citation type="submission" date="2015-10" db="EMBL/GenBank/DDBJ databases">
        <title>Complete genome sequence of hyperthermophilic archaeon Pyrodictium delaneyi Su06.</title>
        <authorList>
            <person name="Jung J.-H."/>
            <person name="Lin J."/>
            <person name="Holden J.F."/>
            <person name="Park C.-S."/>
        </authorList>
    </citation>
    <scope>NUCLEOTIDE SEQUENCE [LARGE SCALE GENOMIC DNA]</scope>
    <source>
        <strain evidence="13 15">Su06</strain>
    </source>
</reference>
<proteinExistence type="inferred from homology"/>
<evidence type="ECO:0000256" key="2">
    <source>
        <dbReference type="ARBA" id="ARBA00022598"/>
    </source>
</evidence>
<feature type="binding site" evidence="6">
    <location>
        <position position="332"/>
    </location>
    <ligand>
        <name>ATP</name>
        <dbReference type="ChEBI" id="CHEBI:30616"/>
    </ligand>
</feature>
<feature type="binding site" evidence="5">
    <location>
        <position position="332"/>
    </location>
    <ligand>
        <name>L-glutamate</name>
        <dbReference type="ChEBI" id="CHEBI:29985"/>
    </ligand>
</feature>
<feature type="domain" description="GS beta-grasp" evidence="11">
    <location>
        <begin position="9"/>
        <end position="93"/>
    </location>
</feature>
<evidence type="ECO:0000256" key="6">
    <source>
        <dbReference type="PIRSR" id="PIRSR604809-2"/>
    </source>
</evidence>
<evidence type="ECO:0000256" key="7">
    <source>
        <dbReference type="PIRSR" id="PIRSR604809-3"/>
    </source>
</evidence>
<evidence type="ECO:0000256" key="9">
    <source>
        <dbReference type="PROSITE-ProRule" id="PRU01330"/>
    </source>
</evidence>
<dbReference type="SUPFAM" id="SSF54368">
    <property type="entry name" value="Glutamine synthetase, N-terminal domain"/>
    <property type="match status" value="1"/>
</dbReference>
<name>A0A0P0N443_9CREN</name>
<keyword evidence="2 14" id="KW-0436">Ligase</keyword>
<dbReference type="Gene3D" id="3.10.20.70">
    <property type="entry name" value="Glutamine synthetase, N-terminal domain"/>
    <property type="match status" value="1"/>
</dbReference>
<feature type="binding site" evidence="7">
    <location>
        <position position="352"/>
    </location>
    <ligand>
        <name>Mg(2+)</name>
        <dbReference type="ChEBI" id="CHEBI:18420"/>
        <label>1</label>
    </ligand>
</feature>
<dbReference type="OrthoDB" id="36124at2157"/>
<evidence type="ECO:0000256" key="10">
    <source>
        <dbReference type="RuleBase" id="RU000384"/>
    </source>
</evidence>
<feature type="binding site" evidence="7">
    <location>
        <position position="124"/>
    </location>
    <ligand>
        <name>Mg(2+)</name>
        <dbReference type="ChEBI" id="CHEBI:18420"/>
        <label>1</label>
    </ligand>
</feature>
<keyword evidence="4 6" id="KW-0067">ATP-binding</keyword>
<dbReference type="SUPFAM" id="SSF55931">
    <property type="entry name" value="Glutamine synthetase/guanido kinase"/>
    <property type="match status" value="1"/>
</dbReference>
<evidence type="ECO:0000313" key="16">
    <source>
        <dbReference type="Proteomes" id="UP000196694"/>
    </source>
</evidence>
<feature type="binding site" evidence="7">
    <location>
        <position position="209"/>
    </location>
    <ligand>
        <name>Mg(2+)</name>
        <dbReference type="ChEBI" id="CHEBI:18420"/>
        <label>1</label>
    </ligand>
</feature>
<feature type="modified residue" description="O-AMP-tyrosine" evidence="8">
    <location>
        <position position="392"/>
    </location>
</feature>
<dbReference type="InterPro" id="IPR036651">
    <property type="entry name" value="Gln_synt_N_sf"/>
</dbReference>
<reference evidence="14 16" key="2">
    <citation type="submission" date="2017-05" db="EMBL/GenBank/DDBJ databases">
        <title>The draft genome of the hyperthermophilic archaeon 'Pyrodictium delaneyi strain Hulk', an iron and nitrate reducer, reveals the capacity for sulfate reduction.</title>
        <authorList>
            <person name="Demey L.M."/>
            <person name="Miller C."/>
            <person name="Manzella M."/>
            <person name="Reguera G."/>
            <person name="Kashefi K."/>
        </authorList>
    </citation>
    <scope>NUCLEOTIDE SEQUENCE [LARGE SCALE GENOMIC DNA]</scope>
    <source>
        <strain evidence="14 16">Hulk</strain>
    </source>
</reference>
<dbReference type="GO" id="GO:0019740">
    <property type="term" value="P:nitrogen utilization"/>
    <property type="evidence" value="ECO:0007669"/>
    <property type="project" value="TreeGrafter"/>
</dbReference>
<dbReference type="GO" id="GO:0004356">
    <property type="term" value="F:glutamine synthetase activity"/>
    <property type="evidence" value="ECO:0007669"/>
    <property type="project" value="InterPro"/>
</dbReference>
<dbReference type="RefSeq" id="WP_055408976.1">
    <property type="nucleotide sequence ID" value="NZ_CP013011.1"/>
</dbReference>
<feature type="binding site" evidence="6">
    <location>
        <begin position="260"/>
        <end position="262"/>
    </location>
    <ligand>
        <name>ATP</name>
        <dbReference type="ChEBI" id="CHEBI:30616"/>
    </ligand>
</feature>
<comment type="cofactor">
    <cofactor evidence="7">
        <name>Mg(2+)</name>
        <dbReference type="ChEBI" id="CHEBI:18420"/>
    </cofactor>
    <text evidence="7">Binds 2 Mg(2+) ions per subunit.</text>
</comment>
<gene>
    <name evidence="14" type="ORF">Pdsh_02890</name>
    <name evidence="13" type="ORF">Pyrde_1133</name>
</gene>
<feature type="binding site" evidence="7">
    <location>
        <position position="258"/>
    </location>
    <ligand>
        <name>Mg(2+)</name>
        <dbReference type="ChEBI" id="CHEBI:18420"/>
        <label>1</label>
    </ligand>
</feature>
<dbReference type="GO" id="GO:0016020">
    <property type="term" value="C:membrane"/>
    <property type="evidence" value="ECO:0007669"/>
    <property type="project" value="TreeGrafter"/>
</dbReference>
<dbReference type="KEGG" id="pdl:Pyrde_1133"/>
<accession>A0A0P0N443</accession>
<evidence type="ECO:0000259" key="12">
    <source>
        <dbReference type="PROSITE" id="PS51987"/>
    </source>
</evidence>
<dbReference type="InterPro" id="IPR027302">
    <property type="entry name" value="Gln_synth_N_conserv_site"/>
</dbReference>
<keyword evidence="7" id="KW-0460">Magnesium</keyword>
<evidence type="ECO:0000256" key="4">
    <source>
        <dbReference type="ARBA" id="ARBA00022840"/>
    </source>
</evidence>
<dbReference type="InterPro" id="IPR008147">
    <property type="entry name" value="Gln_synt_N"/>
</dbReference>
<feature type="binding site" evidence="6">
    <location>
        <position position="196"/>
    </location>
    <ligand>
        <name>ATP</name>
        <dbReference type="ChEBI" id="CHEBI:30616"/>
    </ligand>
</feature>
<dbReference type="GO" id="GO:0006542">
    <property type="term" value="P:glutamine biosynthetic process"/>
    <property type="evidence" value="ECO:0007669"/>
    <property type="project" value="InterPro"/>
</dbReference>
<dbReference type="GO" id="GO:0005524">
    <property type="term" value="F:ATP binding"/>
    <property type="evidence" value="ECO:0007669"/>
    <property type="project" value="UniProtKB-KW"/>
</dbReference>
<evidence type="ECO:0000256" key="5">
    <source>
        <dbReference type="PIRSR" id="PIRSR604809-1"/>
    </source>
</evidence>
<feature type="domain" description="GS catalytic" evidence="12">
    <location>
        <begin position="99"/>
        <end position="463"/>
    </location>
</feature>
<comment type="similarity">
    <text evidence="1 9 10">Belongs to the glutamine synthetase family.</text>
</comment>
<feature type="binding site" evidence="5">
    <location>
        <position position="314"/>
    </location>
    <ligand>
        <name>L-glutamate</name>
        <dbReference type="ChEBI" id="CHEBI:29985"/>
    </ligand>
</feature>
<sequence length="463" mass="52622">MQEIVKLLEKVRWVEFHFVDVAGYLRSVSVPAKEVGEKAFEQGLSLLDGSSVEGFAGIHESDYRLRPDPNTFAVLPWRKDTARMIADVFSVSGRFPKDPRYIADRALEYLDSQGLAAYFGPEVEFMIVDELFLDIETPTKGLGYRVSSREYIDFDEDIGFQRIKKAYHTPTPIDKAADIRYEIATVLEDYFGFQVEAHHHEVAALGQVEIDFRFGDLKTTADRVITLKYVARNIAAKYGLAVTFMPKLVAGDNGNGMHVHVSLWDKNANRNLFFDPSDEYAELSQTARYFIGGLIEHGRALAALVAPTVNSYRRLVPGYEAPVYLVWAKANRSAAIRIPFYEKGVEKARRIEFRSPDPSANPYLAFAAILAAGLDGIKKKIDPGDPIDRNVYEMTEEERRRLGIKQLPRSLDEALDELESDNEFLKPIFTKEIIEAYIEVKRAEAGELRQYPNPMEVYMYFNL</sequence>
<dbReference type="InterPro" id="IPR008146">
    <property type="entry name" value="Gln_synth_cat_dom"/>
</dbReference>
<feature type="binding site" evidence="6">
    <location>
        <begin position="212"/>
        <end position="214"/>
    </location>
    <ligand>
        <name>ATP</name>
        <dbReference type="ChEBI" id="CHEBI:30616"/>
    </ligand>
</feature>
<dbReference type="Pfam" id="PF00120">
    <property type="entry name" value="Gln-synt_C"/>
    <property type="match status" value="1"/>
</dbReference>
<dbReference type="PANTHER" id="PTHR43407">
    <property type="entry name" value="GLUTAMINE SYNTHETASE"/>
    <property type="match status" value="1"/>
</dbReference>
<dbReference type="Gene3D" id="3.30.590.10">
    <property type="entry name" value="Glutamine synthetase/guanido kinase, catalytic domain"/>
    <property type="match status" value="1"/>
</dbReference>
<dbReference type="EMBL" id="NCQP01000001">
    <property type="protein sequence ID" value="OWJ55739.1"/>
    <property type="molecule type" value="Genomic_DNA"/>
</dbReference>
<dbReference type="Proteomes" id="UP000196694">
    <property type="component" value="Unassembled WGS sequence"/>
</dbReference>
<evidence type="ECO:0000256" key="8">
    <source>
        <dbReference type="PIRSR" id="PIRSR604809-50"/>
    </source>
</evidence>
<dbReference type="PROSITE" id="PS51987">
    <property type="entry name" value="GS_CATALYTIC"/>
    <property type="match status" value="1"/>
</dbReference>
<dbReference type="InterPro" id="IPR014746">
    <property type="entry name" value="Gln_synth/guanido_kin_cat_dom"/>
</dbReference>
<feature type="binding site" evidence="7">
    <location>
        <position position="122"/>
    </location>
    <ligand>
        <name>Mg(2+)</name>
        <dbReference type="ChEBI" id="CHEBI:18420"/>
        <label>1</label>
    </ligand>
</feature>
<dbReference type="NCBIfam" id="TIGR00653">
    <property type="entry name" value="GlnA"/>
    <property type="match status" value="1"/>
</dbReference>
<evidence type="ECO:0000313" key="15">
    <source>
        <dbReference type="Proteomes" id="UP000058613"/>
    </source>
</evidence>
<feature type="binding site" evidence="5">
    <location>
        <position position="354"/>
    </location>
    <ligand>
        <name>L-glutamate</name>
        <dbReference type="ChEBI" id="CHEBI:29985"/>
    </ligand>
</feature>
<dbReference type="GO" id="GO:0046872">
    <property type="term" value="F:metal ion binding"/>
    <property type="evidence" value="ECO:0007669"/>
    <property type="project" value="UniProtKB-KW"/>
</dbReference>
<dbReference type="Pfam" id="PF03951">
    <property type="entry name" value="Gln-synt_N"/>
    <property type="match status" value="1"/>
</dbReference>
<keyword evidence="16" id="KW-1185">Reference proteome</keyword>
<dbReference type="GeneID" id="26099469"/>
<evidence type="ECO:0000256" key="1">
    <source>
        <dbReference type="ARBA" id="ARBA00009897"/>
    </source>
</evidence>
<dbReference type="AlphaFoldDB" id="A0A0P0N443"/>
<dbReference type="SMART" id="SM01230">
    <property type="entry name" value="Gln-synt_C"/>
    <property type="match status" value="1"/>
</dbReference>
<dbReference type="PROSITE" id="PS00180">
    <property type="entry name" value="GLNA_1"/>
    <property type="match status" value="1"/>
</dbReference>
<dbReference type="PATRIC" id="fig|1273541.4.peg.1215"/>
<keyword evidence="3 6" id="KW-0547">Nucleotide-binding</keyword>
<evidence type="ECO:0000256" key="3">
    <source>
        <dbReference type="ARBA" id="ARBA00022741"/>
    </source>
</evidence>
<dbReference type="PANTHER" id="PTHR43407:SF1">
    <property type="entry name" value="LENGSIN"/>
    <property type="match status" value="1"/>
</dbReference>
<organism evidence="13 15">
    <name type="scientific">Pyrodictium delaneyi</name>
    <dbReference type="NCBI Taxonomy" id="1273541"/>
    <lineage>
        <taxon>Archaea</taxon>
        <taxon>Thermoproteota</taxon>
        <taxon>Thermoprotei</taxon>
        <taxon>Desulfurococcales</taxon>
        <taxon>Pyrodictiaceae</taxon>
        <taxon>Pyrodictium</taxon>
    </lineage>
</organism>
<dbReference type="STRING" id="1273541.Pyrde_1133"/>
<evidence type="ECO:0000313" key="14">
    <source>
        <dbReference type="EMBL" id="OWJ55739.1"/>
    </source>
</evidence>
<feature type="binding site" evidence="7">
    <location>
        <position position="201"/>
    </location>
    <ligand>
        <name>Mg(2+)</name>
        <dbReference type="ChEBI" id="CHEBI:18420"/>
        <label>1</label>
    </ligand>
</feature>
<dbReference type="GO" id="GO:0005737">
    <property type="term" value="C:cytoplasm"/>
    <property type="evidence" value="ECO:0007669"/>
    <property type="project" value="TreeGrafter"/>
</dbReference>
<dbReference type="Proteomes" id="UP000058613">
    <property type="component" value="Chromosome"/>
</dbReference>
<dbReference type="PROSITE" id="PS51986">
    <property type="entry name" value="GS_BETA_GRASP"/>
    <property type="match status" value="1"/>
</dbReference>
<dbReference type="InterPro" id="IPR004809">
    <property type="entry name" value="Gln_synth_I"/>
</dbReference>
<protein>
    <submittedName>
        <fullName evidence="13">Glutamine synthetase type I</fullName>
    </submittedName>
    <submittedName>
        <fullName evidence="14">Type I glutamate--ammonia ligase</fullName>
    </submittedName>
</protein>
<feature type="binding site" evidence="6">
    <location>
        <position position="347"/>
    </location>
    <ligand>
        <name>ATP</name>
        <dbReference type="ChEBI" id="CHEBI:30616"/>
    </ligand>
</feature>
<keyword evidence="8" id="KW-0597">Phosphoprotein</keyword>